<dbReference type="InterPro" id="IPR043502">
    <property type="entry name" value="DNA/RNA_pol_sf"/>
</dbReference>
<dbReference type="Gene3D" id="3.30.70.270">
    <property type="match status" value="2"/>
</dbReference>
<feature type="domain" description="Reverse transcriptase" evidence="3">
    <location>
        <begin position="1"/>
        <end position="161"/>
    </location>
</feature>
<dbReference type="PANTHER" id="PTHR37984:SF10">
    <property type="entry name" value="RIBONUCLEASE H"/>
    <property type="match status" value="1"/>
</dbReference>
<dbReference type="FunFam" id="3.30.70.270:FF:000026">
    <property type="entry name" value="Transposon Ty3-G Gag-Pol polyprotein"/>
    <property type="match status" value="1"/>
</dbReference>
<dbReference type="Pfam" id="PF17919">
    <property type="entry name" value="RT_RNaseH_2"/>
    <property type="match status" value="1"/>
</dbReference>
<dbReference type="InterPro" id="IPR000477">
    <property type="entry name" value="RT_dom"/>
</dbReference>
<evidence type="ECO:0000256" key="1">
    <source>
        <dbReference type="ARBA" id="ARBA00010879"/>
    </source>
</evidence>
<dbReference type="EC" id="3.1.26.4" evidence="2"/>
<evidence type="ECO:0000256" key="2">
    <source>
        <dbReference type="ARBA" id="ARBA00012180"/>
    </source>
</evidence>
<dbReference type="InterPro" id="IPR043128">
    <property type="entry name" value="Rev_trsase/Diguanyl_cyclase"/>
</dbReference>
<sequence>MATMQVGRVDEFKESQEDFGNYMERLEQWMIANEIKDERKAGGTSFSKLDLSHAYQQLQLDADSEQYLTINTHRGLYRYHRLSYGVSSAPSIFQSVMDQILQGLEHITCFLDDTLITASSKEEHLRRLDEVLTHLETYNVRVKLAKCKFLQSSVEYLGHWIDKDGLHPTDEKVAAIVKAPKPNNVTELRSFLGLLNYYGKFLPKLSSLLQPLHNLLKQNEAWSWTAECDAAFEKAKQLLLQSKVLVHYDTNRPLKLVYDVSPYGVGAVISHIMDNGEEQPIVFASRKELRPN</sequence>
<dbReference type="SUPFAM" id="SSF56672">
    <property type="entry name" value="DNA/RNA polymerases"/>
    <property type="match status" value="1"/>
</dbReference>
<protein>
    <recommendedName>
        <fullName evidence="2">ribonuclease H</fullName>
        <ecNumber evidence="2">3.1.26.4</ecNumber>
    </recommendedName>
</protein>
<dbReference type="InterPro" id="IPR050951">
    <property type="entry name" value="Retrovirus_Pol_polyprotein"/>
</dbReference>
<evidence type="ECO:0000259" key="3">
    <source>
        <dbReference type="PROSITE" id="PS50878"/>
    </source>
</evidence>
<gene>
    <name evidence="4" type="ORF">SKAU_G00236100</name>
</gene>
<dbReference type="CDD" id="cd01647">
    <property type="entry name" value="RT_LTR"/>
    <property type="match status" value="1"/>
</dbReference>
<dbReference type="Proteomes" id="UP001152622">
    <property type="component" value="Chromosome 8"/>
</dbReference>
<comment type="similarity">
    <text evidence="1">Belongs to the beta type-B retroviral polymerase family. HERV class-II K(HML-2) pol subfamily.</text>
</comment>
<name>A0A9Q1ITR6_SYNKA</name>
<dbReference type="InterPro" id="IPR041577">
    <property type="entry name" value="RT_RNaseH_2"/>
</dbReference>
<organism evidence="4 5">
    <name type="scientific">Synaphobranchus kaupii</name>
    <name type="common">Kaup's arrowtooth eel</name>
    <dbReference type="NCBI Taxonomy" id="118154"/>
    <lineage>
        <taxon>Eukaryota</taxon>
        <taxon>Metazoa</taxon>
        <taxon>Chordata</taxon>
        <taxon>Craniata</taxon>
        <taxon>Vertebrata</taxon>
        <taxon>Euteleostomi</taxon>
        <taxon>Actinopterygii</taxon>
        <taxon>Neopterygii</taxon>
        <taxon>Teleostei</taxon>
        <taxon>Anguilliformes</taxon>
        <taxon>Synaphobranchidae</taxon>
        <taxon>Synaphobranchus</taxon>
    </lineage>
</organism>
<accession>A0A9Q1ITR6</accession>
<dbReference type="Pfam" id="PF00078">
    <property type="entry name" value="RVT_1"/>
    <property type="match status" value="1"/>
</dbReference>
<dbReference type="PANTHER" id="PTHR37984">
    <property type="entry name" value="PROTEIN CBG26694"/>
    <property type="match status" value="1"/>
</dbReference>
<proteinExistence type="inferred from homology"/>
<dbReference type="GO" id="GO:0004523">
    <property type="term" value="F:RNA-DNA hybrid ribonuclease activity"/>
    <property type="evidence" value="ECO:0007669"/>
    <property type="project" value="UniProtKB-EC"/>
</dbReference>
<dbReference type="PROSITE" id="PS50878">
    <property type="entry name" value="RT_POL"/>
    <property type="match status" value="1"/>
</dbReference>
<evidence type="ECO:0000313" key="4">
    <source>
        <dbReference type="EMBL" id="KAJ8352134.1"/>
    </source>
</evidence>
<reference evidence="4" key="1">
    <citation type="journal article" date="2023" name="Science">
        <title>Genome structures resolve the early diversification of teleost fishes.</title>
        <authorList>
            <person name="Parey E."/>
            <person name="Louis A."/>
            <person name="Montfort J."/>
            <person name="Bouchez O."/>
            <person name="Roques C."/>
            <person name="Iampietro C."/>
            <person name="Lluch J."/>
            <person name="Castinel A."/>
            <person name="Donnadieu C."/>
            <person name="Desvignes T."/>
            <person name="Floi Bucao C."/>
            <person name="Jouanno E."/>
            <person name="Wen M."/>
            <person name="Mejri S."/>
            <person name="Dirks R."/>
            <person name="Jansen H."/>
            <person name="Henkel C."/>
            <person name="Chen W.J."/>
            <person name="Zahm M."/>
            <person name="Cabau C."/>
            <person name="Klopp C."/>
            <person name="Thompson A.W."/>
            <person name="Robinson-Rechavi M."/>
            <person name="Braasch I."/>
            <person name="Lecointre G."/>
            <person name="Bobe J."/>
            <person name="Postlethwait J.H."/>
            <person name="Berthelot C."/>
            <person name="Roest Crollius H."/>
            <person name="Guiguen Y."/>
        </authorList>
    </citation>
    <scope>NUCLEOTIDE SEQUENCE</scope>
    <source>
        <strain evidence="4">WJC10195</strain>
    </source>
</reference>
<keyword evidence="5" id="KW-1185">Reference proteome</keyword>
<dbReference type="AlphaFoldDB" id="A0A9Q1ITR6"/>
<dbReference type="OrthoDB" id="775972at2759"/>
<comment type="caution">
    <text evidence="4">The sequence shown here is derived from an EMBL/GenBank/DDBJ whole genome shotgun (WGS) entry which is preliminary data.</text>
</comment>
<evidence type="ECO:0000313" key="5">
    <source>
        <dbReference type="Proteomes" id="UP001152622"/>
    </source>
</evidence>
<dbReference type="EMBL" id="JAINUF010000008">
    <property type="protein sequence ID" value="KAJ8352134.1"/>
    <property type="molecule type" value="Genomic_DNA"/>
</dbReference>